<dbReference type="Proteomes" id="UP001408594">
    <property type="component" value="Unassembled WGS sequence"/>
</dbReference>
<feature type="compositionally biased region" description="Low complexity" evidence="6">
    <location>
        <begin position="8"/>
        <end position="29"/>
    </location>
</feature>
<proteinExistence type="predicted"/>
<feature type="region of interest" description="Disordered" evidence="6">
    <location>
        <begin position="1"/>
        <end position="38"/>
    </location>
</feature>
<keyword evidence="5" id="KW-0520">NAD</keyword>
<reference evidence="7 8" key="1">
    <citation type="submission" date="2024-02" db="EMBL/GenBank/DDBJ databases">
        <title>Microbulbifer aestuariivivens NBRC 112533.</title>
        <authorList>
            <person name="Ichikawa N."/>
            <person name="Katano-Makiyama Y."/>
            <person name="Hidaka K."/>
        </authorList>
    </citation>
    <scope>NUCLEOTIDE SEQUENCE [LARGE SCALE GENOMIC DNA]</scope>
    <source>
        <strain evidence="7 8">NBRC 112533</strain>
    </source>
</reference>
<keyword evidence="2" id="KW-0732">Signal</keyword>
<dbReference type="PANTHER" id="PTHR46091">
    <property type="entry name" value="BLR7054 PROTEIN"/>
    <property type="match status" value="1"/>
</dbReference>
<keyword evidence="3" id="KW-0274">FAD</keyword>
<evidence type="ECO:0000256" key="2">
    <source>
        <dbReference type="ARBA" id="ARBA00022729"/>
    </source>
</evidence>
<accession>A0ABP9WRR9</accession>
<evidence type="ECO:0000256" key="5">
    <source>
        <dbReference type="ARBA" id="ARBA00023027"/>
    </source>
</evidence>
<comment type="caution">
    <text evidence="7">The sequence shown here is derived from an EMBL/GenBank/DDBJ whole genome shotgun (WGS) entry which is preliminary data.</text>
</comment>
<keyword evidence="4" id="KW-0521">NADP</keyword>
<dbReference type="SUPFAM" id="SSF51905">
    <property type="entry name" value="FAD/NAD(P)-binding domain"/>
    <property type="match status" value="1"/>
</dbReference>
<keyword evidence="1" id="KW-0285">Flavoprotein</keyword>
<dbReference type="InterPro" id="IPR052206">
    <property type="entry name" value="Retinol_saturase"/>
</dbReference>
<evidence type="ECO:0000256" key="4">
    <source>
        <dbReference type="ARBA" id="ARBA00022857"/>
    </source>
</evidence>
<dbReference type="Gene3D" id="3.50.50.60">
    <property type="entry name" value="FAD/NAD(P)-binding domain"/>
    <property type="match status" value="2"/>
</dbReference>
<organism evidence="7 8">
    <name type="scientific">Microbulbifer aestuariivivens</name>
    <dbReference type="NCBI Taxonomy" id="1908308"/>
    <lineage>
        <taxon>Bacteria</taxon>
        <taxon>Pseudomonadati</taxon>
        <taxon>Pseudomonadota</taxon>
        <taxon>Gammaproteobacteria</taxon>
        <taxon>Cellvibrionales</taxon>
        <taxon>Microbulbiferaceae</taxon>
        <taxon>Microbulbifer</taxon>
    </lineage>
</organism>
<evidence type="ECO:0000256" key="6">
    <source>
        <dbReference type="SAM" id="MobiDB-lite"/>
    </source>
</evidence>
<evidence type="ECO:0000256" key="1">
    <source>
        <dbReference type="ARBA" id="ARBA00022630"/>
    </source>
</evidence>
<name>A0ABP9WRR9_9GAMM</name>
<evidence type="ECO:0000313" key="8">
    <source>
        <dbReference type="Proteomes" id="UP001408594"/>
    </source>
</evidence>
<dbReference type="PANTHER" id="PTHR46091:SF3">
    <property type="entry name" value="AMINE OXIDASE DOMAIN-CONTAINING PROTEIN"/>
    <property type="match status" value="1"/>
</dbReference>
<gene>
    <name evidence="7" type="primary">crtI</name>
    <name evidence="7" type="ORF">Maes01_01833</name>
</gene>
<evidence type="ECO:0000256" key="3">
    <source>
        <dbReference type="ARBA" id="ARBA00022827"/>
    </source>
</evidence>
<evidence type="ECO:0000313" key="7">
    <source>
        <dbReference type="EMBL" id="GAA5525268.1"/>
    </source>
</evidence>
<dbReference type="EMBL" id="BAABRT010000013">
    <property type="protein sequence ID" value="GAA5525268.1"/>
    <property type="molecule type" value="Genomic_DNA"/>
</dbReference>
<dbReference type="RefSeq" id="WP_345550828.1">
    <property type="nucleotide sequence ID" value="NZ_BAABRT010000013.1"/>
</dbReference>
<sequence>MSASQPNSASPVHASAGGGASSRPAGISPRSQSPRVGRRYRCNRLNGPYDAIVIGSGIGGLTTAALLSAAGNKVLVLEQHYTAGGMTHAYERNGYEWDVGVHYIGDVGSHPTMTRRLFDFLSAGRLRWAPMDSTYDRICIGEKRYDLRAGREAFIAGLLEHFPGEEQTLQRYLQRVSAVGRAMRLLTLEKMLPGWCAPLLSQWRKWRLPAYLNKTTYEVLRELTDNEQLIAALSGQWGDNGMPPREGSFIIHALIVKHYLHGGYYPVGGASALAATIIPQVQASGGEVFTYAEVETILMDGNRACGVRMKDGTEIRSPLVISNAGVFNTFDKLLPESATEQAGYHHDLGTVKPSMSHLCLYIGLKKTAEQLGLPKTNYWLYPSADYSADLQRFLDDPAAQIPLVYISFPSAKDPTFTQRYPDRATIEIVSPGPYEWFEQWTDQEWGKRGEDYEALKEQFSQRLLERLYETFPHLRGEIDYYELSTPLSTKHFCFYQRGEIYGLDHDPARFQQQWLRPQTRIRGLYLTGQDIMSCGVAGAMYGGVVAAQAVLGWRKAVPLLRKVFSGTGSGQGTAADSDTQLKSA</sequence>
<protein>
    <submittedName>
        <fullName evidence="7">Phytoene desaturase (Lycopene-forming)</fullName>
    </submittedName>
</protein>
<dbReference type="InterPro" id="IPR036188">
    <property type="entry name" value="FAD/NAD-bd_sf"/>
</dbReference>
<dbReference type="Pfam" id="PF13450">
    <property type="entry name" value="NAD_binding_8"/>
    <property type="match status" value="1"/>
</dbReference>
<keyword evidence="8" id="KW-1185">Reference proteome</keyword>